<sequence length="315" mass="34192">MSYDIIDPTDWDDEERKIQARRMAMYSVAAITAASEVTRKYVIFPQLKSVLATFDRIYQLSRKLDLPQGVLVSGPPGSSKSTVAKYFMKSLPPADGVVEGFGAIYMRMRPGASAGFIVSQILKGLHHPFTNVLKDRVAPMREVVCEGLEHKGTRILFIDEAQSLAHRGKRAAEDRDTTAANLLRELADTVGVGIVLLADQRLQSLDQLDPGLADRLSGTLLLKHFEDGNTWAGFLAEFARAVSAVSLAVLTEPKVCAATHAATKGGRRTFVRLITEAVLIAVDDKAAAVTVAHLRLAFERTAGPGQTTSNPYGSE</sequence>
<evidence type="ECO:0000313" key="2">
    <source>
        <dbReference type="EMBL" id="TCV04607.1"/>
    </source>
</evidence>
<dbReference type="InterPro" id="IPR003593">
    <property type="entry name" value="AAA+_ATPase"/>
</dbReference>
<feature type="domain" description="AAA+ ATPase" evidence="1">
    <location>
        <begin position="66"/>
        <end position="226"/>
    </location>
</feature>
<dbReference type="Pfam" id="PF05621">
    <property type="entry name" value="TniB"/>
    <property type="match status" value="1"/>
</dbReference>
<dbReference type="InterPro" id="IPR027417">
    <property type="entry name" value="P-loop_NTPase"/>
</dbReference>
<dbReference type="EMBL" id="SMBU01000001">
    <property type="protein sequence ID" value="TCV04607.1"/>
    <property type="molecule type" value="Genomic_DNA"/>
</dbReference>
<organism evidence="2 3">
    <name type="scientific">Roseateles saccharophilus</name>
    <name type="common">Pseudomonas saccharophila</name>
    <dbReference type="NCBI Taxonomy" id="304"/>
    <lineage>
        <taxon>Bacteria</taxon>
        <taxon>Pseudomonadati</taxon>
        <taxon>Pseudomonadota</taxon>
        <taxon>Betaproteobacteria</taxon>
        <taxon>Burkholderiales</taxon>
        <taxon>Sphaerotilaceae</taxon>
        <taxon>Roseateles</taxon>
    </lineage>
</organism>
<dbReference type="Gene3D" id="3.40.50.300">
    <property type="entry name" value="P-loop containing nucleotide triphosphate hydrolases"/>
    <property type="match status" value="1"/>
</dbReference>
<evidence type="ECO:0000259" key="1">
    <source>
        <dbReference type="SMART" id="SM00382"/>
    </source>
</evidence>
<proteinExistence type="predicted"/>
<dbReference type="Proteomes" id="UP000295110">
    <property type="component" value="Unassembled WGS sequence"/>
</dbReference>
<dbReference type="RefSeq" id="WP_132569410.1">
    <property type="nucleotide sequence ID" value="NZ_CBCSGL010000010.1"/>
</dbReference>
<accession>A0A4R3VGK7</accession>
<keyword evidence="3" id="KW-1185">Reference proteome</keyword>
<dbReference type="SUPFAM" id="SSF52540">
    <property type="entry name" value="P-loop containing nucleoside triphosphate hydrolases"/>
    <property type="match status" value="1"/>
</dbReference>
<name>A0A4R3VGK7_ROSSA</name>
<dbReference type="SMART" id="SM00382">
    <property type="entry name" value="AAA"/>
    <property type="match status" value="1"/>
</dbReference>
<comment type="caution">
    <text evidence="2">The sequence shown here is derived from an EMBL/GenBank/DDBJ whole genome shotgun (WGS) entry which is preliminary data.</text>
</comment>
<protein>
    <submittedName>
        <fullName evidence="2">TniB protein</fullName>
    </submittedName>
</protein>
<gene>
    <name evidence="2" type="ORF">EV671_1001363</name>
</gene>
<dbReference type="InterPro" id="IPR008868">
    <property type="entry name" value="TniB"/>
</dbReference>
<dbReference type="OrthoDB" id="8892204at2"/>
<reference evidence="2 3" key="1">
    <citation type="submission" date="2019-03" db="EMBL/GenBank/DDBJ databases">
        <title>Genomic Encyclopedia of Type Strains, Phase IV (KMG-IV): sequencing the most valuable type-strain genomes for metagenomic binning, comparative biology and taxonomic classification.</title>
        <authorList>
            <person name="Goeker M."/>
        </authorList>
    </citation>
    <scope>NUCLEOTIDE SEQUENCE [LARGE SCALE GENOMIC DNA]</scope>
    <source>
        <strain evidence="2 3">DSM 654</strain>
    </source>
</reference>
<dbReference type="AlphaFoldDB" id="A0A4R3VGK7"/>
<evidence type="ECO:0000313" key="3">
    <source>
        <dbReference type="Proteomes" id="UP000295110"/>
    </source>
</evidence>